<name>A0AAV9DSH5_ACOCL</name>
<accession>A0AAV9DSH5</accession>
<organism evidence="1 2">
    <name type="scientific">Acorus calamus</name>
    <name type="common">Sweet flag</name>
    <dbReference type="NCBI Taxonomy" id="4465"/>
    <lineage>
        <taxon>Eukaryota</taxon>
        <taxon>Viridiplantae</taxon>
        <taxon>Streptophyta</taxon>
        <taxon>Embryophyta</taxon>
        <taxon>Tracheophyta</taxon>
        <taxon>Spermatophyta</taxon>
        <taxon>Magnoliopsida</taxon>
        <taxon>Liliopsida</taxon>
        <taxon>Acoraceae</taxon>
        <taxon>Acorus</taxon>
    </lineage>
</organism>
<keyword evidence="2" id="KW-1185">Reference proteome</keyword>
<reference evidence="1" key="2">
    <citation type="submission" date="2023-06" db="EMBL/GenBank/DDBJ databases">
        <authorList>
            <person name="Ma L."/>
            <person name="Liu K.-W."/>
            <person name="Li Z."/>
            <person name="Hsiao Y.-Y."/>
            <person name="Qi Y."/>
            <person name="Fu T."/>
            <person name="Tang G."/>
            <person name="Zhang D."/>
            <person name="Sun W.-H."/>
            <person name="Liu D.-K."/>
            <person name="Li Y."/>
            <person name="Chen G.-Z."/>
            <person name="Liu X.-D."/>
            <person name="Liao X.-Y."/>
            <person name="Jiang Y.-T."/>
            <person name="Yu X."/>
            <person name="Hao Y."/>
            <person name="Huang J."/>
            <person name="Zhao X.-W."/>
            <person name="Ke S."/>
            <person name="Chen Y.-Y."/>
            <person name="Wu W.-L."/>
            <person name="Hsu J.-L."/>
            <person name="Lin Y.-F."/>
            <person name="Huang M.-D."/>
            <person name="Li C.-Y."/>
            <person name="Huang L."/>
            <person name="Wang Z.-W."/>
            <person name="Zhao X."/>
            <person name="Zhong W.-Y."/>
            <person name="Peng D.-H."/>
            <person name="Ahmad S."/>
            <person name="Lan S."/>
            <person name="Zhang J.-S."/>
            <person name="Tsai W.-C."/>
            <person name="Van De Peer Y."/>
            <person name="Liu Z.-J."/>
        </authorList>
    </citation>
    <scope>NUCLEOTIDE SEQUENCE</scope>
    <source>
        <strain evidence="1">CP</strain>
        <tissue evidence="1">Leaves</tissue>
    </source>
</reference>
<evidence type="ECO:0000313" key="2">
    <source>
        <dbReference type="Proteomes" id="UP001180020"/>
    </source>
</evidence>
<dbReference type="Pfam" id="PF12609">
    <property type="entry name" value="DUF3774"/>
    <property type="match status" value="1"/>
</dbReference>
<dbReference type="InterPro" id="IPR022251">
    <property type="entry name" value="DUF3774_wound-induced"/>
</dbReference>
<dbReference type="Proteomes" id="UP001180020">
    <property type="component" value="Unassembled WGS sequence"/>
</dbReference>
<reference evidence="1" key="1">
    <citation type="journal article" date="2023" name="Nat. Commun.">
        <title>Diploid and tetraploid genomes of Acorus and the evolution of monocots.</title>
        <authorList>
            <person name="Ma L."/>
            <person name="Liu K.W."/>
            <person name="Li Z."/>
            <person name="Hsiao Y.Y."/>
            <person name="Qi Y."/>
            <person name="Fu T."/>
            <person name="Tang G.D."/>
            <person name="Zhang D."/>
            <person name="Sun W.H."/>
            <person name="Liu D.K."/>
            <person name="Li Y."/>
            <person name="Chen G.Z."/>
            <person name="Liu X.D."/>
            <person name="Liao X.Y."/>
            <person name="Jiang Y.T."/>
            <person name="Yu X."/>
            <person name="Hao Y."/>
            <person name="Huang J."/>
            <person name="Zhao X.W."/>
            <person name="Ke S."/>
            <person name="Chen Y.Y."/>
            <person name="Wu W.L."/>
            <person name="Hsu J.L."/>
            <person name="Lin Y.F."/>
            <person name="Huang M.D."/>
            <person name="Li C.Y."/>
            <person name="Huang L."/>
            <person name="Wang Z.W."/>
            <person name="Zhao X."/>
            <person name="Zhong W.Y."/>
            <person name="Peng D.H."/>
            <person name="Ahmad S."/>
            <person name="Lan S."/>
            <person name="Zhang J.S."/>
            <person name="Tsai W.C."/>
            <person name="Van de Peer Y."/>
            <person name="Liu Z.J."/>
        </authorList>
    </citation>
    <scope>NUCLEOTIDE SEQUENCE</scope>
    <source>
        <strain evidence="1">CP</strain>
    </source>
</reference>
<dbReference type="AlphaFoldDB" id="A0AAV9DSH5"/>
<dbReference type="EMBL" id="JAUJYO010000011">
    <property type="protein sequence ID" value="KAK1304656.1"/>
    <property type="molecule type" value="Genomic_DNA"/>
</dbReference>
<sequence>MRSCKWESKFKVTQESLSSKEVAMEDVQVVRLLNRYERKGKEEEEEECRRRDEKVENIMLLMCWGPS</sequence>
<proteinExistence type="predicted"/>
<protein>
    <submittedName>
        <fullName evidence="1">Uncharacterized protein</fullName>
    </submittedName>
</protein>
<evidence type="ECO:0000313" key="1">
    <source>
        <dbReference type="EMBL" id="KAK1304656.1"/>
    </source>
</evidence>
<comment type="caution">
    <text evidence="1">The sequence shown here is derived from an EMBL/GenBank/DDBJ whole genome shotgun (WGS) entry which is preliminary data.</text>
</comment>
<gene>
    <name evidence="1" type="ORF">QJS10_CPB11g01027</name>
</gene>